<dbReference type="InterPro" id="IPR036458">
    <property type="entry name" value="Na:dicarbo_symporter_sf"/>
</dbReference>
<dbReference type="GO" id="GO:0015293">
    <property type="term" value="F:symporter activity"/>
    <property type="evidence" value="ECO:0007669"/>
    <property type="project" value="UniProtKB-KW"/>
</dbReference>
<feature type="transmembrane region" description="Helical" evidence="7">
    <location>
        <begin position="42"/>
        <end position="64"/>
    </location>
</feature>
<keyword evidence="4 7" id="KW-0812">Transmembrane</keyword>
<proteinExistence type="predicted"/>
<protein>
    <submittedName>
        <fullName evidence="8">Glutamate/aspartate:proton symporter</fullName>
    </submittedName>
</protein>
<reference evidence="8" key="1">
    <citation type="journal article" name="DNA Res.">
        <title>The physiological potential of anammox bacteria as revealed by their core genome structure.</title>
        <authorList>
            <person name="Okubo T."/>
            <person name="Toyoda A."/>
            <person name="Fukuhara K."/>
            <person name="Uchiyama I."/>
            <person name="Harigaya Y."/>
            <person name="Kuroiwa M."/>
            <person name="Suzuki T."/>
            <person name="Murakami Y."/>
            <person name="Suwa Y."/>
            <person name="Takami H."/>
        </authorList>
    </citation>
    <scope>NUCLEOTIDE SEQUENCE</scope>
    <source>
        <strain evidence="8">317325-2</strain>
    </source>
</reference>
<keyword evidence="6 7" id="KW-0472">Membrane</keyword>
<evidence type="ECO:0000256" key="3">
    <source>
        <dbReference type="ARBA" id="ARBA00022475"/>
    </source>
</evidence>
<dbReference type="GO" id="GO:0005886">
    <property type="term" value="C:plasma membrane"/>
    <property type="evidence" value="ECO:0007669"/>
    <property type="project" value="UniProtKB-SubCell"/>
</dbReference>
<keyword evidence="5 7" id="KW-1133">Transmembrane helix</keyword>
<dbReference type="KEGG" id="npy:NPRO_14840"/>
<dbReference type="Pfam" id="PF00375">
    <property type="entry name" value="SDF"/>
    <property type="match status" value="1"/>
</dbReference>
<evidence type="ECO:0000256" key="5">
    <source>
        <dbReference type="ARBA" id="ARBA00022989"/>
    </source>
</evidence>
<feature type="transmembrane region" description="Helical" evidence="7">
    <location>
        <begin position="76"/>
        <end position="97"/>
    </location>
</feature>
<feature type="transmembrane region" description="Helical" evidence="7">
    <location>
        <begin position="220"/>
        <end position="240"/>
    </location>
</feature>
<evidence type="ECO:0000256" key="1">
    <source>
        <dbReference type="ARBA" id="ARBA00004651"/>
    </source>
</evidence>
<dbReference type="EMBL" id="AP021858">
    <property type="protein sequence ID" value="BBO23889.1"/>
    <property type="molecule type" value="Genomic_DNA"/>
</dbReference>
<evidence type="ECO:0000256" key="2">
    <source>
        <dbReference type="ARBA" id="ARBA00022448"/>
    </source>
</evidence>
<dbReference type="PRINTS" id="PR00173">
    <property type="entry name" value="EDTRNSPORT"/>
</dbReference>
<keyword evidence="3" id="KW-1003">Cell membrane</keyword>
<dbReference type="AlphaFoldDB" id="A0A809R8W5"/>
<organism evidence="8 9">
    <name type="scientific">Candidatus Nitrosymbiomonas proteolyticus</name>
    <dbReference type="NCBI Taxonomy" id="2608984"/>
    <lineage>
        <taxon>Bacteria</taxon>
        <taxon>Bacillati</taxon>
        <taxon>Armatimonadota</taxon>
        <taxon>Armatimonadota incertae sedis</taxon>
        <taxon>Candidatus Nitrosymbiomonas</taxon>
    </lineage>
</organism>
<dbReference type="InterPro" id="IPR001991">
    <property type="entry name" value="Na-dicarboxylate_symporter"/>
</dbReference>
<sequence>MFAGPTPGWQEYARLSENSAVESVANLMETPSPPPKKKGAPFWGPLALAAGFFLGAMAHGSGYAALTPFTDALGTIWVQALQLVVIPLSVSLIVTGLQVIPSGKEMGKWGFASLAVFAGLLLGAAALALGIGLPYIHAFGPEPTLAARIEPSAAVPPVDFSIWFESLVPRNFFASLASGDLLPIIVVSMLFGGTIRGLSDESRALLVKFFSAIREACMAYVRYVVVLLPLGAFCLAYSFASESGIAVAYSALYFVLFVFGILILYLLLMLIVASWAGRLRLRAVLRELWPALEIAIGSRSSLATLPTLVEGARNLDLPEPARAAVLPLAGALLKANRPLSAVAKLLFVATLYGITLDTARIVTFLATIFVLSVATPGIPSNSSSISLGAYLAAGLPLEGVVLFDATDPLTDIPKTAVNTTGYFASSVLASRVAGSSDEPSCALQEV</sequence>
<dbReference type="Proteomes" id="UP000662873">
    <property type="component" value="Chromosome"/>
</dbReference>
<dbReference type="PANTHER" id="PTHR42865:SF7">
    <property type="entry name" value="PROTON_GLUTAMATE-ASPARTATE SYMPORTER"/>
    <property type="match status" value="1"/>
</dbReference>
<name>A0A809R8W5_9BACT</name>
<gene>
    <name evidence="8" type="ORF">NPRO_14840</name>
</gene>
<evidence type="ECO:0000256" key="4">
    <source>
        <dbReference type="ARBA" id="ARBA00022692"/>
    </source>
</evidence>
<evidence type="ECO:0000256" key="7">
    <source>
        <dbReference type="SAM" id="Phobius"/>
    </source>
</evidence>
<accession>A0A809R8W5</accession>
<comment type="subcellular location">
    <subcellularLocation>
        <location evidence="1">Cell membrane</location>
        <topology evidence="1">Multi-pass membrane protein</topology>
    </subcellularLocation>
</comment>
<feature type="transmembrane region" description="Helical" evidence="7">
    <location>
        <begin position="109"/>
        <end position="136"/>
    </location>
</feature>
<dbReference type="PANTHER" id="PTHR42865">
    <property type="entry name" value="PROTON/GLUTAMATE-ASPARTATE SYMPORTER"/>
    <property type="match status" value="1"/>
</dbReference>
<feature type="transmembrane region" description="Helical" evidence="7">
    <location>
        <begin position="252"/>
        <end position="276"/>
    </location>
</feature>
<evidence type="ECO:0000256" key="6">
    <source>
        <dbReference type="ARBA" id="ARBA00023136"/>
    </source>
</evidence>
<feature type="transmembrane region" description="Helical" evidence="7">
    <location>
        <begin position="181"/>
        <end position="199"/>
    </location>
</feature>
<evidence type="ECO:0000313" key="8">
    <source>
        <dbReference type="EMBL" id="BBO23889.1"/>
    </source>
</evidence>
<dbReference type="Gene3D" id="1.10.3860.10">
    <property type="entry name" value="Sodium:dicarboxylate symporter"/>
    <property type="match status" value="1"/>
</dbReference>
<evidence type="ECO:0000313" key="9">
    <source>
        <dbReference type="Proteomes" id="UP000662873"/>
    </source>
</evidence>
<keyword evidence="2" id="KW-0813">Transport</keyword>
<dbReference type="SUPFAM" id="SSF118215">
    <property type="entry name" value="Proton glutamate symport protein"/>
    <property type="match status" value="1"/>
</dbReference>